<feature type="region of interest" description="Disordered" evidence="2">
    <location>
        <begin position="300"/>
        <end position="319"/>
    </location>
</feature>
<dbReference type="InterPro" id="IPR036427">
    <property type="entry name" value="Bromodomain-like_sf"/>
</dbReference>
<name>A0A8J5LX22_ZINOF</name>
<evidence type="ECO:0000256" key="2">
    <source>
        <dbReference type="SAM" id="MobiDB-lite"/>
    </source>
</evidence>
<feature type="compositionally biased region" description="Polar residues" evidence="2">
    <location>
        <begin position="452"/>
        <end position="481"/>
    </location>
</feature>
<dbReference type="InterPro" id="IPR051831">
    <property type="entry name" value="Bromodomain_contain_prot"/>
</dbReference>
<protein>
    <recommendedName>
        <fullName evidence="5">DNA-binding bromodomain-containing protein</fullName>
    </recommendedName>
</protein>
<proteinExistence type="predicted"/>
<dbReference type="PANTHER" id="PTHR22881">
    <property type="entry name" value="BROMODOMAIN CONTAINING PROTEIN"/>
    <property type="match status" value="1"/>
</dbReference>
<feature type="region of interest" description="Disordered" evidence="2">
    <location>
        <begin position="337"/>
        <end position="372"/>
    </location>
</feature>
<organism evidence="3 4">
    <name type="scientific">Zingiber officinale</name>
    <name type="common">Ginger</name>
    <name type="synonym">Amomum zingiber</name>
    <dbReference type="NCBI Taxonomy" id="94328"/>
    <lineage>
        <taxon>Eukaryota</taxon>
        <taxon>Viridiplantae</taxon>
        <taxon>Streptophyta</taxon>
        <taxon>Embryophyta</taxon>
        <taxon>Tracheophyta</taxon>
        <taxon>Spermatophyta</taxon>
        <taxon>Magnoliopsida</taxon>
        <taxon>Liliopsida</taxon>
        <taxon>Zingiberales</taxon>
        <taxon>Zingiberaceae</taxon>
        <taxon>Zingiber</taxon>
    </lineage>
</organism>
<keyword evidence="1" id="KW-0103">Bromodomain</keyword>
<evidence type="ECO:0008006" key="5">
    <source>
        <dbReference type="Google" id="ProtNLM"/>
    </source>
</evidence>
<feature type="compositionally biased region" description="Basic residues" evidence="2">
    <location>
        <begin position="104"/>
        <end position="116"/>
    </location>
</feature>
<gene>
    <name evidence="3" type="ORF">ZIOFF_008213</name>
</gene>
<dbReference type="AlphaFoldDB" id="A0A8J5LX22"/>
<feature type="region of interest" description="Disordered" evidence="2">
    <location>
        <begin position="90"/>
        <end position="120"/>
    </location>
</feature>
<feature type="compositionally biased region" description="Polar residues" evidence="2">
    <location>
        <begin position="350"/>
        <end position="360"/>
    </location>
</feature>
<accession>A0A8J5LX22</accession>
<sequence>MLPVISEINGIIDARTSIDAYLDIMSFIVLASNLHFHALKSEWCPSFHVYFQNDVYLISSNAMRYNAPDTIYFRQARVIQELAKKNFENLRHESDDNEPEAKTVIRRGRPPSKNKKVGQPPALCAVRGLSSDATVANAWDGTKLPNLAKDFSRNGVLCDNLGVGNTPFRALYGGLGSSTFGWIPQQNANREDESLGSALRGVSRVGKKLTIFEENRRDTHKQSSIFSCIHKSPISTTFDVVRKQLVPVGLHLEFAYARSLARFAAKLGPIGWVLAAKRIQMVLPPGTKFGPGWVVENGSTHNPKSPMVVSSSNPLEDPGMSGNTSTIDKYHVSQEIPPHDSVTEEGHINRSIQPASSGSSEDPLPVRGPNGSISLVNNCSTKTIPSKVLRQNQNPKMQPIINGLNSVCDVNSVSEFGKMARPTGILSGQFDSGELVKNANVAHAQDFDMLPKSSSNNLTHTSAGRQPSTDDSIKTNSSSSLPDPGKGSKCSLQGVTVLPKLDSSPPDLNVGFQPPG</sequence>
<dbReference type="Gene3D" id="1.20.920.10">
    <property type="entry name" value="Bromodomain-like"/>
    <property type="match status" value="1"/>
</dbReference>
<evidence type="ECO:0000313" key="3">
    <source>
        <dbReference type="EMBL" id="KAG6534327.1"/>
    </source>
</evidence>
<feature type="compositionally biased region" description="Basic and acidic residues" evidence="2">
    <location>
        <begin position="90"/>
        <end position="103"/>
    </location>
</feature>
<comment type="caution">
    <text evidence="3">The sequence shown here is derived from an EMBL/GenBank/DDBJ whole genome shotgun (WGS) entry which is preliminary data.</text>
</comment>
<reference evidence="3 4" key="1">
    <citation type="submission" date="2020-08" db="EMBL/GenBank/DDBJ databases">
        <title>Plant Genome Project.</title>
        <authorList>
            <person name="Zhang R.-G."/>
        </authorList>
    </citation>
    <scope>NUCLEOTIDE SEQUENCE [LARGE SCALE GENOMIC DNA]</scope>
    <source>
        <tissue evidence="3">Rhizome</tissue>
    </source>
</reference>
<keyword evidence="4" id="KW-1185">Reference proteome</keyword>
<feature type="compositionally biased region" description="Basic and acidic residues" evidence="2">
    <location>
        <begin position="337"/>
        <end position="348"/>
    </location>
</feature>
<dbReference type="EMBL" id="JACMSC010000002">
    <property type="protein sequence ID" value="KAG6534327.1"/>
    <property type="molecule type" value="Genomic_DNA"/>
</dbReference>
<dbReference type="SUPFAM" id="SSF47370">
    <property type="entry name" value="Bromodomain"/>
    <property type="match status" value="1"/>
</dbReference>
<evidence type="ECO:0000313" key="4">
    <source>
        <dbReference type="Proteomes" id="UP000734854"/>
    </source>
</evidence>
<dbReference type="Proteomes" id="UP000734854">
    <property type="component" value="Unassembled WGS sequence"/>
</dbReference>
<feature type="compositionally biased region" description="Polar residues" evidence="2">
    <location>
        <begin position="300"/>
        <end position="314"/>
    </location>
</feature>
<feature type="region of interest" description="Disordered" evidence="2">
    <location>
        <begin position="450"/>
        <end position="516"/>
    </location>
</feature>
<evidence type="ECO:0000256" key="1">
    <source>
        <dbReference type="ARBA" id="ARBA00023117"/>
    </source>
</evidence>
<dbReference type="PANTHER" id="PTHR22881:SF27">
    <property type="entry name" value="BROMODOMAIN CONTAINING 7_9"/>
    <property type="match status" value="1"/>
</dbReference>